<evidence type="ECO:0000256" key="3">
    <source>
        <dbReference type="ARBA" id="ARBA00022679"/>
    </source>
</evidence>
<evidence type="ECO:0000256" key="6">
    <source>
        <dbReference type="ARBA" id="ARBA00022840"/>
    </source>
</evidence>
<dbReference type="EMBL" id="CM007892">
    <property type="protein sequence ID" value="OTG31969.1"/>
    <property type="molecule type" value="Genomic_DNA"/>
</dbReference>
<dbReference type="PROSITE" id="PS00108">
    <property type="entry name" value="PROTEIN_KINASE_ST"/>
    <property type="match status" value="1"/>
</dbReference>
<sequence length="348" mass="40271">MDRGSYISSVKYLTSYSTTKYLQVLSCFCSFIMFAIKEFKHHRIELRAIKLATNNFDDKNYVGKGGFGKVYKGELVHSEVRTMVAIKRLDRAFGQGDTEFWKEIMMLSLYKHENIIPLVGFCDENDEKIIVYEYASNKSLDLYLSNTNLTWIQRLKICVGAARGLEYLHNLKGTQHRILHRDIKSSNILLDENWKAKISDFGLSKLGPANQEYTFLVSHAVGTVGYCDPLYAESGFLTKESDVYSFGVVLFEVLCGRLCMSYKDKHQPLVGLARQSFEQNRLDEIIFDHIKEQINLESLKVFASIAYKCLKRDREERPTMTQIVKELEIALEAQVWFLTSFMFIFLHQ</sequence>
<evidence type="ECO:0000256" key="1">
    <source>
        <dbReference type="ARBA" id="ARBA00012513"/>
    </source>
</evidence>
<reference evidence="12" key="3">
    <citation type="submission" date="2020-06" db="EMBL/GenBank/DDBJ databases">
        <title>Helianthus annuus Genome sequencing and assembly Release 2.</title>
        <authorList>
            <person name="Gouzy J."/>
            <person name="Langlade N."/>
            <person name="Munos S."/>
        </authorList>
    </citation>
    <scope>NUCLEOTIDE SEQUENCE</scope>
    <source>
        <tissue evidence="12">Leaves</tissue>
    </source>
</reference>
<dbReference type="PANTHER" id="PTHR27003:SF384">
    <property type="entry name" value="CONCANAVALIN A-LIKE LECTIN_GLUCANASE DOMAIN-CONTAINING PROTEIN-RELATED"/>
    <property type="match status" value="1"/>
</dbReference>
<evidence type="ECO:0000313" key="12">
    <source>
        <dbReference type="EMBL" id="KAF5815596.1"/>
    </source>
</evidence>
<accession>A0A251V9M8</accession>
<evidence type="ECO:0000256" key="10">
    <source>
        <dbReference type="RuleBase" id="RU000304"/>
    </source>
</evidence>
<dbReference type="SUPFAM" id="SSF56112">
    <property type="entry name" value="Protein kinase-like (PK-like)"/>
    <property type="match status" value="1"/>
</dbReference>
<dbReference type="GO" id="GO:0005524">
    <property type="term" value="F:ATP binding"/>
    <property type="evidence" value="ECO:0007669"/>
    <property type="project" value="UniProtKB-UniRule"/>
</dbReference>
<dbReference type="PANTHER" id="PTHR27003">
    <property type="entry name" value="OS07G0166700 PROTEIN"/>
    <property type="match status" value="1"/>
</dbReference>
<name>A0A251V9M8_HELAN</name>
<keyword evidence="3 12" id="KW-0808">Transferase</keyword>
<dbReference type="Gramene" id="mRNA:HanXRQr2_Chr03g0124801">
    <property type="protein sequence ID" value="CDS:HanXRQr2_Chr03g0124801.1"/>
    <property type="gene ID" value="HanXRQr2_Chr03g0124801"/>
</dbReference>
<dbReference type="InterPro" id="IPR008271">
    <property type="entry name" value="Ser/Thr_kinase_AS"/>
</dbReference>
<dbReference type="Gene3D" id="1.10.510.10">
    <property type="entry name" value="Transferase(Phosphotransferase) domain 1"/>
    <property type="match status" value="1"/>
</dbReference>
<evidence type="ECO:0000256" key="7">
    <source>
        <dbReference type="ARBA" id="ARBA00047899"/>
    </source>
</evidence>
<keyword evidence="4 9" id="KW-0547">Nucleotide-binding</keyword>
<evidence type="ECO:0000313" key="13">
    <source>
        <dbReference type="EMBL" id="OTG31969.1"/>
    </source>
</evidence>
<evidence type="ECO:0000256" key="9">
    <source>
        <dbReference type="PROSITE-ProRule" id="PRU10141"/>
    </source>
</evidence>
<dbReference type="FunFam" id="1.10.510.10:FF:001023">
    <property type="entry name" value="Os07g0541700 protein"/>
    <property type="match status" value="1"/>
</dbReference>
<dbReference type="GO" id="GO:0004674">
    <property type="term" value="F:protein serine/threonine kinase activity"/>
    <property type="evidence" value="ECO:0007669"/>
    <property type="project" value="UniProtKB-KW"/>
</dbReference>
<proteinExistence type="inferred from homology"/>
<evidence type="ECO:0000256" key="2">
    <source>
        <dbReference type="ARBA" id="ARBA00022527"/>
    </source>
</evidence>
<gene>
    <name evidence="13" type="ORF">HannXRQ_Chr03g0081481</name>
    <name evidence="12" type="ORF">HanXRQr2_Chr03g0124801</name>
</gene>
<evidence type="ECO:0000256" key="8">
    <source>
        <dbReference type="ARBA" id="ARBA00048679"/>
    </source>
</evidence>
<dbReference type="InterPro" id="IPR045272">
    <property type="entry name" value="ANXUR1/2-like"/>
</dbReference>
<organism evidence="13 14">
    <name type="scientific">Helianthus annuus</name>
    <name type="common">Common sunflower</name>
    <dbReference type="NCBI Taxonomy" id="4232"/>
    <lineage>
        <taxon>Eukaryota</taxon>
        <taxon>Viridiplantae</taxon>
        <taxon>Streptophyta</taxon>
        <taxon>Embryophyta</taxon>
        <taxon>Tracheophyta</taxon>
        <taxon>Spermatophyta</taxon>
        <taxon>Magnoliopsida</taxon>
        <taxon>eudicotyledons</taxon>
        <taxon>Gunneridae</taxon>
        <taxon>Pentapetalae</taxon>
        <taxon>asterids</taxon>
        <taxon>campanulids</taxon>
        <taxon>Asterales</taxon>
        <taxon>Asteraceae</taxon>
        <taxon>Asteroideae</taxon>
        <taxon>Heliantheae alliance</taxon>
        <taxon>Heliantheae</taxon>
        <taxon>Helianthus</taxon>
    </lineage>
</organism>
<dbReference type="InterPro" id="IPR011009">
    <property type="entry name" value="Kinase-like_dom_sf"/>
</dbReference>
<dbReference type="EC" id="2.7.11.1" evidence="1"/>
<comment type="catalytic activity">
    <reaction evidence="8">
        <text>L-seryl-[protein] + ATP = O-phospho-L-seryl-[protein] + ADP + H(+)</text>
        <dbReference type="Rhea" id="RHEA:17989"/>
        <dbReference type="Rhea" id="RHEA-COMP:9863"/>
        <dbReference type="Rhea" id="RHEA-COMP:11604"/>
        <dbReference type="ChEBI" id="CHEBI:15378"/>
        <dbReference type="ChEBI" id="CHEBI:29999"/>
        <dbReference type="ChEBI" id="CHEBI:30616"/>
        <dbReference type="ChEBI" id="CHEBI:83421"/>
        <dbReference type="ChEBI" id="CHEBI:456216"/>
        <dbReference type="EC" id="2.7.11.1"/>
    </reaction>
</comment>
<dbReference type="InParanoid" id="A0A251V9M8"/>
<reference evidence="13" key="2">
    <citation type="submission" date="2017-02" db="EMBL/GenBank/DDBJ databases">
        <title>Sunflower complete genome.</title>
        <authorList>
            <person name="Langlade N."/>
            <person name="Munos S."/>
        </authorList>
    </citation>
    <scope>NUCLEOTIDE SEQUENCE [LARGE SCALE GENOMIC DNA]</scope>
    <source>
        <tissue evidence="13">Leaves</tissue>
    </source>
</reference>
<dbReference type="FunFam" id="3.30.200.20:FF:000039">
    <property type="entry name" value="receptor-like protein kinase FERONIA"/>
    <property type="match status" value="1"/>
</dbReference>
<keyword evidence="6 9" id="KW-0067">ATP-binding</keyword>
<dbReference type="GO" id="GO:0004714">
    <property type="term" value="F:transmembrane receptor protein tyrosine kinase activity"/>
    <property type="evidence" value="ECO:0007669"/>
    <property type="project" value="InterPro"/>
</dbReference>
<evidence type="ECO:0000256" key="5">
    <source>
        <dbReference type="ARBA" id="ARBA00022777"/>
    </source>
</evidence>
<reference evidence="12 14" key="1">
    <citation type="journal article" date="2017" name="Nature">
        <title>The sunflower genome provides insights into oil metabolism, flowering and Asterid evolution.</title>
        <authorList>
            <person name="Badouin H."/>
            <person name="Gouzy J."/>
            <person name="Grassa C.J."/>
            <person name="Murat F."/>
            <person name="Staton S.E."/>
            <person name="Cottret L."/>
            <person name="Lelandais-Briere C."/>
            <person name="Owens G.L."/>
            <person name="Carrere S."/>
            <person name="Mayjonade B."/>
            <person name="Legrand L."/>
            <person name="Gill N."/>
            <person name="Kane N.C."/>
            <person name="Bowers J.E."/>
            <person name="Hubner S."/>
            <person name="Bellec A."/>
            <person name="Berard A."/>
            <person name="Berges H."/>
            <person name="Blanchet N."/>
            <person name="Boniface M.C."/>
            <person name="Brunel D."/>
            <person name="Catrice O."/>
            <person name="Chaidir N."/>
            <person name="Claudel C."/>
            <person name="Donnadieu C."/>
            <person name="Faraut T."/>
            <person name="Fievet G."/>
            <person name="Helmstetter N."/>
            <person name="King M."/>
            <person name="Knapp S.J."/>
            <person name="Lai Z."/>
            <person name="Le Paslier M.C."/>
            <person name="Lippi Y."/>
            <person name="Lorenzon L."/>
            <person name="Mandel J.R."/>
            <person name="Marage G."/>
            <person name="Marchand G."/>
            <person name="Marquand E."/>
            <person name="Bret-Mestries E."/>
            <person name="Morien E."/>
            <person name="Nambeesan S."/>
            <person name="Nguyen T."/>
            <person name="Pegot-Espagnet P."/>
            <person name="Pouilly N."/>
            <person name="Raftis F."/>
            <person name="Sallet E."/>
            <person name="Schiex T."/>
            <person name="Thomas J."/>
            <person name="Vandecasteele C."/>
            <person name="Vares D."/>
            <person name="Vear F."/>
            <person name="Vautrin S."/>
            <person name="Crespi M."/>
            <person name="Mangin B."/>
            <person name="Burke J.M."/>
            <person name="Salse J."/>
            <person name="Munos S."/>
            <person name="Vincourt P."/>
            <person name="Rieseberg L.H."/>
            <person name="Langlade N.B."/>
        </authorList>
    </citation>
    <scope>NUCLEOTIDE SEQUENCE [LARGE SCALE GENOMIC DNA]</scope>
    <source>
        <strain evidence="14">cv. SF193</strain>
        <tissue evidence="12">Leaves</tissue>
    </source>
</reference>
<keyword evidence="2 10" id="KW-0723">Serine/threonine-protein kinase</keyword>
<dbReference type="PROSITE" id="PS00107">
    <property type="entry name" value="PROTEIN_KINASE_ATP"/>
    <property type="match status" value="1"/>
</dbReference>
<dbReference type="PIRSF" id="PIRSF000654">
    <property type="entry name" value="Integrin-linked_kinase"/>
    <property type="match status" value="1"/>
</dbReference>
<dbReference type="AlphaFoldDB" id="A0A251V9M8"/>
<dbReference type="InterPro" id="IPR000719">
    <property type="entry name" value="Prot_kinase_dom"/>
</dbReference>
<dbReference type="Pfam" id="PF00069">
    <property type="entry name" value="Pkinase"/>
    <property type="match status" value="1"/>
</dbReference>
<dbReference type="GO" id="GO:0005886">
    <property type="term" value="C:plasma membrane"/>
    <property type="evidence" value="ECO:0000318"/>
    <property type="project" value="GO_Central"/>
</dbReference>
<feature type="binding site" evidence="9">
    <location>
        <position position="87"/>
    </location>
    <ligand>
        <name>ATP</name>
        <dbReference type="ChEBI" id="CHEBI:30616"/>
    </ligand>
</feature>
<dbReference type="Proteomes" id="UP000215914">
    <property type="component" value="Chromosome 3"/>
</dbReference>
<comment type="catalytic activity">
    <reaction evidence="7">
        <text>L-threonyl-[protein] + ATP = O-phospho-L-threonyl-[protein] + ADP + H(+)</text>
        <dbReference type="Rhea" id="RHEA:46608"/>
        <dbReference type="Rhea" id="RHEA-COMP:11060"/>
        <dbReference type="Rhea" id="RHEA-COMP:11605"/>
        <dbReference type="ChEBI" id="CHEBI:15378"/>
        <dbReference type="ChEBI" id="CHEBI:30013"/>
        <dbReference type="ChEBI" id="CHEBI:30616"/>
        <dbReference type="ChEBI" id="CHEBI:61977"/>
        <dbReference type="ChEBI" id="CHEBI:456216"/>
        <dbReference type="EC" id="2.7.11.1"/>
    </reaction>
</comment>
<protein>
    <recommendedName>
        <fullName evidence="1">non-specific serine/threonine protein kinase</fullName>
        <ecNumber evidence="1">2.7.11.1</ecNumber>
    </recommendedName>
</protein>
<keyword evidence="14" id="KW-1185">Reference proteome</keyword>
<dbReference type="SMART" id="SM00220">
    <property type="entry name" value="S_TKc"/>
    <property type="match status" value="1"/>
</dbReference>
<comment type="similarity">
    <text evidence="10">Belongs to the protein kinase superfamily.</text>
</comment>
<dbReference type="PROSITE" id="PS50011">
    <property type="entry name" value="PROTEIN_KINASE_DOM"/>
    <property type="match status" value="1"/>
</dbReference>
<dbReference type="InterPro" id="IPR017441">
    <property type="entry name" value="Protein_kinase_ATP_BS"/>
</dbReference>
<evidence type="ECO:0000313" key="14">
    <source>
        <dbReference type="Proteomes" id="UP000215914"/>
    </source>
</evidence>
<evidence type="ECO:0000256" key="4">
    <source>
        <dbReference type="ARBA" id="ARBA00022741"/>
    </source>
</evidence>
<dbReference type="Gene3D" id="3.30.200.20">
    <property type="entry name" value="Phosphorylase Kinase, domain 1"/>
    <property type="match status" value="1"/>
</dbReference>
<keyword evidence="5" id="KW-0418">Kinase</keyword>
<feature type="domain" description="Protein kinase" evidence="11">
    <location>
        <begin position="56"/>
        <end position="337"/>
    </location>
</feature>
<dbReference type="GO" id="GO:0004672">
    <property type="term" value="F:protein kinase activity"/>
    <property type="evidence" value="ECO:0000318"/>
    <property type="project" value="GO_Central"/>
</dbReference>
<dbReference type="EMBL" id="MNCJ02000318">
    <property type="protein sequence ID" value="KAF5815596.1"/>
    <property type="molecule type" value="Genomic_DNA"/>
</dbReference>
<evidence type="ECO:0000259" key="11">
    <source>
        <dbReference type="PROSITE" id="PS50011"/>
    </source>
</evidence>